<feature type="transmembrane region" description="Helical" evidence="1">
    <location>
        <begin position="17"/>
        <end position="39"/>
    </location>
</feature>
<dbReference type="EMBL" id="JARWAL010000030">
    <property type="protein sequence ID" value="MDR5894402.1"/>
    <property type="molecule type" value="Genomic_DNA"/>
</dbReference>
<name>A0ABU1GSB4_9GAMM</name>
<keyword evidence="1" id="KW-1133">Transmembrane helix</keyword>
<keyword evidence="1" id="KW-0812">Transmembrane</keyword>
<evidence type="ECO:0000313" key="3">
    <source>
        <dbReference type="Proteomes" id="UP001252270"/>
    </source>
</evidence>
<gene>
    <name evidence="2" type="ORF">QC820_16555</name>
</gene>
<sequence length="44" mass="4718">MQQVISVQSTSQMNGNLAWPLICTVIGVGGFLGVIGWIVSGLWR</sequence>
<dbReference type="RefSeq" id="WP_309637697.1">
    <property type="nucleotide sequence ID" value="NZ_JARWAL010000030.1"/>
</dbReference>
<comment type="caution">
    <text evidence="2">The sequence shown here is derived from an EMBL/GenBank/DDBJ whole genome shotgun (WGS) entry which is preliminary data.</text>
</comment>
<proteinExistence type="predicted"/>
<reference evidence="2 3" key="1">
    <citation type="submission" date="2023-04" db="EMBL/GenBank/DDBJ databases">
        <title>A long-awaited taxogenomic arrangement of the family Halomonadaceae.</title>
        <authorList>
            <person name="De La Haba R."/>
            <person name="Chuvochina M."/>
            <person name="Wittouck S."/>
            <person name="Arahal D.R."/>
            <person name="Sanchez-Porro C."/>
            <person name="Hugenholtz P."/>
            <person name="Ventosa A."/>
        </authorList>
    </citation>
    <scope>NUCLEOTIDE SEQUENCE [LARGE SCALE GENOMIC DNA]</scope>
    <source>
        <strain evidence="2 3">DSM 17332</strain>
    </source>
</reference>
<evidence type="ECO:0000313" key="2">
    <source>
        <dbReference type="EMBL" id="MDR5894402.1"/>
    </source>
</evidence>
<organism evidence="2 3">
    <name type="scientific">Halomonas mongoliensis</name>
    <dbReference type="NCBI Taxonomy" id="321265"/>
    <lineage>
        <taxon>Bacteria</taxon>
        <taxon>Pseudomonadati</taxon>
        <taxon>Pseudomonadota</taxon>
        <taxon>Gammaproteobacteria</taxon>
        <taxon>Oceanospirillales</taxon>
        <taxon>Halomonadaceae</taxon>
        <taxon>Halomonas</taxon>
    </lineage>
</organism>
<keyword evidence="1" id="KW-0472">Membrane</keyword>
<accession>A0ABU1GSB4</accession>
<dbReference type="Proteomes" id="UP001252270">
    <property type="component" value="Unassembled WGS sequence"/>
</dbReference>
<protein>
    <submittedName>
        <fullName evidence="2">Uncharacterized protein</fullName>
    </submittedName>
</protein>
<evidence type="ECO:0000256" key="1">
    <source>
        <dbReference type="SAM" id="Phobius"/>
    </source>
</evidence>
<keyword evidence="3" id="KW-1185">Reference proteome</keyword>